<evidence type="ECO:0000313" key="8">
    <source>
        <dbReference type="Proteomes" id="UP000636479"/>
    </source>
</evidence>
<dbReference type="GO" id="GO:0070682">
    <property type="term" value="P:proteasome regulatory particle assembly"/>
    <property type="evidence" value="ECO:0007669"/>
    <property type="project" value="InterPro"/>
</dbReference>
<dbReference type="PANTHER" id="PTHR12651">
    <property type="entry name" value="26S PROTEASOME NON-ATPASE REGULATORY SUBUNIT 9"/>
    <property type="match status" value="1"/>
</dbReference>
<dbReference type="EMBL" id="JACAZF010000007">
    <property type="protein sequence ID" value="KAF7298944.1"/>
    <property type="molecule type" value="Genomic_DNA"/>
</dbReference>
<dbReference type="InterPro" id="IPR041489">
    <property type="entry name" value="PDZ_6"/>
</dbReference>
<dbReference type="RefSeq" id="XP_037218332.1">
    <property type="nucleotide sequence ID" value="XM_037365090.1"/>
</dbReference>
<dbReference type="InterPro" id="IPR040815">
    <property type="entry name" value="Nas2_N"/>
</dbReference>
<gene>
    <name evidence="7" type="ORF">MIND_00842500</name>
</gene>
<comment type="caution">
    <text evidence="7">The sequence shown here is derived from an EMBL/GenBank/DDBJ whole genome shotgun (WGS) entry which is preliminary data.</text>
</comment>
<dbReference type="AlphaFoldDB" id="A0A8H6W4H1"/>
<evidence type="ECO:0000313" key="7">
    <source>
        <dbReference type="EMBL" id="KAF7298944.1"/>
    </source>
</evidence>
<dbReference type="GO" id="GO:0005634">
    <property type="term" value="C:nucleus"/>
    <property type="evidence" value="ECO:0007669"/>
    <property type="project" value="TreeGrafter"/>
</dbReference>
<feature type="region of interest" description="Disordered" evidence="4">
    <location>
        <begin position="1"/>
        <end position="20"/>
    </location>
</feature>
<accession>A0A8H6W4H1</accession>
<dbReference type="Pfam" id="PF18265">
    <property type="entry name" value="Nas2_N"/>
    <property type="match status" value="1"/>
</dbReference>
<dbReference type="GO" id="GO:0005737">
    <property type="term" value="C:cytoplasm"/>
    <property type="evidence" value="ECO:0007669"/>
    <property type="project" value="TreeGrafter"/>
</dbReference>
<sequence>MATSLAEQMQIPQQPMATPPTPIEIARALMQRKDEIDSHLQFHATQLADEGVTMDSPLVDAEGFPRPDVDIYRVRNSRKSIIELRNDRNLVMEQLANVLQLVYDPSVTQPNPPVTGIVVRHGKPFAKVDGVSPGSPAAEAGLLREDLIFQFDNLTQSSFRTSSLRALVDVVNDNENKSILLRVLRQGEGMTLTLVPKRWSGRGLLGCHIVPYSPP</sequence>
<dbReference type="PANTHER" id="PTHR12651:SF1">
    <property type="entry name" value="26S PROTEASOME NON-ATPASE REGULATORY SUBUNIT 9"/>
    <property type="match status" value="1"/>
</dbReference>
<feature type="compositionally biased region" description="Polar residues" evidence="4">
    <location>
        <begin position="1"/>
        <end position="16"/>
    </location>
</feature>
<dbReference type="OrthoDB" id="72325at2759"/>
<evidence type="ECO:0000256" key="3">
    <source>
        <dbReference type="ARBA" id="ARBA00068021"/>
    </source>
</evidence>
<dbReference type="GeneID" id="59347606"/>
<dbReference type="FunFam" id="2.30.42.10:FF:000107">
    <property type="entry name" value="26S proteasome non-ATPase regulatory subunit 9"/>
    <property type="match status" value="1"/>
</dbReference>
<dbReference type="InterPro" id="IPR035269">
    <property type="entry name" value="PSMD9"/>
</dbReference>
<evidence type="ECO:0000256" key="4">
    <source>
        <dbReference type="SAM" id="MobiDB-lite"/>
    </source>
</evidence>
<name>A0A8H6W4H1_9AGAR</name>
<dbReference type="SUPFAM" id="SSF50156">
    <property type="entry name" value="PDZ domain-like"/>
    <property type="match status" value="1"/>
</dbReference>
<dbReference type="Gene3D" id="6.10.140.1710">
    <property type="match status" value="1"/>
</dbReference>
<protein>
    <recommendedName>
        <fullName evidence="3">Probable 26S proteasome regulatory subunit p27</fullName>
    </recommendedName>
</protein>
<dbReference type="Proteomes" id="UP000636479">
    <property type="component" value="Unassembled WGS sequence"/>
</dbReference>
<dbReference type="Pfam" id="PF17820">
    <property type="entry name" value="PDZ_6"/>
    <property type="match status" value="1"/>
</dbReference>
<comment type="similarity">
    <text evidence="1">Belongs to the proteasome subunit p27 family.</text>
</comment>
<feature type="domain" description="PDZ" evidence="5">
    <location>
        <begin position="128"/>
        <end position="181"/>
    </location>
</feature>
<organism evidence="7 8">
    <name type="scientific">Mycena indigotica</name>
    <dbReference type="NCBI Taxonomy" id="2126181"/>
    <lineage>
        <taxon>Eukaryota</taxon>
        <taxon>Fungi</taxon>
        <taxon>Dikarya</taxon>
        <taxon>Basidiomycota</taxon>
        <taxon>Agaricomycotina</taxon>
        <taxon>Agaricomycetes</taxon>
        <taxon>Agaricomycetidae</taxon>
        <taxon>Agaricales</taxon>
        <taxon>Marasmiineae</taxon>
        <taxon>Mycenaceae</taxon>
        <taxon>Mycena</taxon>
    </lineage>
</organism>
<keyword evidence="8" id="KW-1185">Reference proteome</keyword>
<evidence type="ECO:0000256" key="2">
    <source>
        <dbReference type="ARBA" id="ARBA00023186"/>
    </source>
</evidence>
<proteinExistence type="inferred from homology"/>
<evidence type="ECO:0000259" key="5">
    <source>
        <dbReference type="Pfam" id="PF17820"/>
    </source>
</evidence>
<keyword evidence="2" id="KW-0143">Chaperone</keyword>
<evidence type="ECO:0000256" key="1">
    <source>
        <dbReference type="ARBA" id="ARBA00005256"/>
    </source>
</evidence>
<dbReference type="InterPro" id="IPR036034">
    <property type="entry name" value="PDZ_sf"/>
</dbReference>
<reference evidence="7" key="1">
    <citation type="submission" date="2020-05" db="EMBL/GenBank/DDBJ databases">
        <title>Mycena genomes resolve the evolution of fungal bioluminescence.</title>
        <authorList>
            <person name="Tsai I.J."/>
        </authorList>
    </citation>
    <scope>NUCLEOTIDE SEQUENCE</scope>
    <source>
        <strain evidence="7">171206Taipei</strain>
    </source>
</reference>
<evidence type="ECO:0000259" key="6">
    <source>
        <dbReference type="Pfam" id="PF18265"/>
    </source>
</evidence>
<feature type="domain" description="Nas2 N-terminal" evidence="6">
    <location>
        <begin position="27"/>
        <end position="103"/>
    </location>
</feature>
<dbReference type="Gene3D" id="2.30.42.10">
    <property type="match status" value="1"/>
</dbReference>